<evidence type="ECO:0000313" key="2">
    <source>
        <dbReference type="EMBL" id="MFC3106715.1"/>
    </source>
</evidence>
<comment type="caution">
    <text evidence="2">The sequence shown here is derived from an EMBL/GenBank/DDBJ whole genome shotgun (WGS) entry which is preliminary data.</text>
</comment>
<dbReference type="RefSeq" id="WP_390330678.1">
    <property type="nucleotide sequence ID" value="NZ_JBHRTP010000005.1"/>
</dbReference>
<organism evidence="2 3">
    <name type="scientific">Undibacterium arcticum</name>
    <dbReference type="NCBI Taxonomy" id="1762892"/>
    <lineage>
        <taxon>Bacteria</taxon>
        <taxon>Pseudomonadati</taxon>
        <taxon>Pseudomonadota</taxon>
        <taxon>Betaproteobacteria</taxon>
        <taxon>Burkholderiales</taxon>
        <taxon>Oxalobacteraceae</taxon>
        <taxon>Undibacterium</taxon>
    </lineage>
</organism>
<proteinExistence type="predicted"/>
<reference evidence="3" key="1">
    <citation type="journal article" date="2019" name="Int. J. Syst. Evol. Microbiol.">
        <title>The Global Catalogue of Microorganisms (GCM) 10K type strain sequencing project: providing services to taxonomists for standard genome sequencing and annotation.</title>
        <authorList>
            <consortium name="The Broad Institute Genomics Platform"/>
            <consortium name="The Broad Institute Genome Sequencing Center for Infectious Disease"/>
            <person name="Wu L."/>
            <person name="Ma J."/>
        </authorList>
    </citation>
    <scope>NUCLEOTIDE SEQUENCE [LARGE SCALE GENOMIC DNA]</scope>
    <source>
        <strain evidence="3">KCTC 42986</strain>
    </source>
</reference>
<gene>
    <name evidence="2" type="ORF">ACFOFO_01850</name>
</gene>
<evidence type="ECO:0000313" key="3">
    <source>
        <dbReference type="Proteomes" id="UP001595530"/>
    </source>
</evidence>
<dbReference type="Proteomes" id="UP001595530">
    <property type="component" value="Unassembled WGS sequence"/>
</dbReference>
<evidence type="ECO:0000256" key="1">
    <source>
        <dbReference type="SAM" id="SignalP"/>
    </source>
</evidence>
<keyword evidence="1" id="KW-0732">Signal</keyword>
<protein>
    <submittedName>
        <fullName evidence="2">Uncharacterized protein</fullName>
    </submittedName>
</protein>
<feature type="chain" id="PRO_5047184639" evidence="1">
    <location>
        <begin position="23"/>
        <end position="127"/>
    </location>
</feature>
<sequence length="127" mass="14310">MLATKRILILSAVLLTVPPARADKNTGDDPLFLVAPELPHDAQIRFENLGTGWVGPVYRRSRFESSFKREIQDVQGKDVRFAVDPLVGLHWDATGHRPSLAYQFTDNGVMHFRGARHGAWVNAIWSF</sequence>
<name>A0ABV7EVV2_9BURK</name>
<keyword evidence="3" id="KW-1185">Reference proteome</keyword>
<dbReference type="EMBL" id="JBHRTP010000005">
    <property type="protein sequence ID" value="MFC3106715.1"/>
    <property type="molecule type" value="Genomic_DNA"/>
</dbReference>
<feature type="signal peptide" evidence="1">
    <location>
        <begin position="1"/>
        <end position="22"/>
    </location>
</feature>
<accession>A0ABV7EVV2</accession>